<feature type="region of interest" description="Disordered" evidence="1">
    <location>
        <begin position="662"/>
        <end position="695"/>
    </location>
</feature>
<dbReference type="Proteomes" id="UP000664169">
    <property type="component" value="Unassembled WGS sequence"/>
</dbReference>
<organism evidence="3 4">
    <name type="scientific">Gomphillus americanus</name>
    <dbReference type="NCBI Taxonomy" id="1940652"/>
    <lineage>
        <taxon>Eukaryota</taxon>
        <taxon>Fungi</taxon>
        <taxon>Dikarya</taxon>
        <taxon>Ascomycota</taxon>
        <taxon>Pezizomycotina</taxon>
        <taxon>Lecanoromycetes</taxon>
        <taxon>OSLEUM clade</taxon>
        <taxon>Ostropomycetidae</taxon>
        <taxon>Ostropales</taxon>
        <taxon>Graphidaceae</taxon>
        <taxon>Gomphilloideae</taxon>
        <taxon>Gomphillus</taxon>
    </lineage>
</organism>
<feature type="compositionally biased region" description="Basic and acidic residues" evidence="1">
    <location>
        <begin position="674"/>
        <end position="686"/>
    </location>
</feature>
<feature type="region of interest" description="Disordered" evidence="1">
    <location>
        <begin position="289"/>
        <end position="373"/>
    </location>
</feature>
<name>A0A8H3FB16_9LECA</name>
<evidence type="ECO:0000259" key="2">
    <source>
        <dbReference type="PROSITE" id="PS50006"/>
    </source>
</evidence>
<feature type="compositionally biased region" description="Acidic residues" evidence="1">
    <location>
        <begin position="344"/>
        <end position="354"/>
    </location>
</feature>
<feature type="region of interest" description="Disordered" evidence="1">
    <location>
        <begin position="739"/>
        <end position="758"/>
    </location>
</feature>
<protein>
    <recommendedName>
        <fullName evidence="2">FHA domain-containing protein</fullName>
    </recommendedName>
</protein>
<feature type="compositionally biased region" description="Basic and acidic residues" evidence="1">
    <location>
        <begin position="327"/>
        <end position="343"/>
    </location>
</feature>
<dbReference type="Pfam" id="PF00498">
    <property type="entry name" value="FHA"/>
    <property type="match status" value="1"/>
</dbReference>
<sequence>MEVPYGELGQQPARPDEADSRDLVQVTLTVASKRNEIDRTFRLDAIDGSVRIGRASSRTACADSALDNNCYLKSPIVSRNHGRFIIGDRTHPLKLVDDGSTHGTFVNDIKLLPHQETALLNHSHVRFGNEIIHGTCKYTLPMIIRSILRRNAANYRPTTFRVSFAWHDPVIPDSFPAFKPSTAIRAPSLESESEEEEDNAEEDGQTPYARSPSVIVVNSPAYIDLTGDVIGDSQDHSVAQNAASNIAAYEVESAEPLWKSNGQDINPVAKEAKIATTTRASYRFDYADSDPEDEELESASQSSPPKDFDSLYDDSDDSCVPSSPVSHHKEEKGPDKDEVHNQEAENEDDEEVIQDQDSQKAQPGDDQSETDSVSQIEELIEEGHPDTVMPDDNKDLTSYQQSLKWLGADEIYDAKSIVDLCESKMLAGTDIGSIALECVQVIAENTFDEKLALTLDHWLNTGKLPKHETEIDAESDDSDDSSTCSEPVASRVESTIAAIELPSVPSQPPITRASYRYQNFVPLCEPPPFTFDDSPEFYTAQSSAAFPTLANFRQVPFSGPPIWSTSSDSLSSPVMQISNLIDKDPTELQPTISESLPARSEEILPFVETHKEQQEEHFKGDSEALENMFDGSDQELLDAEITTFEQQKADFTRRVDALQHSLNLASRHSGQKRKLSETDLEQHEDTDFTTPAPSNVLAGSSSLLEECLPDAQTTSIRSDSHDKLNSWQTLAENVVGEFRGERGQPKRQKQKTNAGTHNRSSLLKSIATHCIAGAIGAVGLVAAIVATTPAQIKDELLHQKV</sequence>
<dbReference type="InterPro" id="IPR008984">
    <property type="entry name" value="SMAD_FHA_dom_sf"/>
</dbReference>
<dbReference type="InterPro" id="IPR000253">
    <property type="entry name" value="FHA_dom"/>
</dbReference>
<dbReference type="PROSITE" id="PS50006">
    <property type="entry name" value="FHA_DOMAIN"/>
    <property type="match status" value="1"/>
</dbReference>
<evidence type="ECO:0000313" key="4">
    <source>
        <dbReference type="Proteomes" id="UP000664169"/>
    </source>
</evidence>
<accession>A0A8H3FB16</accession>
<dbReference type="OrthoDB" id="4096268at2759"/>
<comment type="caution">
    <text evidence="3">The sequence shown here is derived from an EMBL/GenBank/DDBJ whole genome shotgun (WGS) entry which is preliminary data.</text>
</comment>
<dbReference type="SUPFAM" id="SSF49879">
    <property type="entry name" value="SMAD/FHA domain"/>
    <property type="match status" value="1"/>
</dbReference>
<evidence type="ECO:0000256" key="1">
    <source>
        <dbReference type="SAM" id="MobiDB-lite"/>
    </source>
</evidence>
<gene>
    <name evidence="3" type="ORF">GOMPHAMPRED_002051</name>
</gene>
<dbReference type="EMBL" id="CAJPDQ010000015">
    <property type="protein sequence ID" value="CAF9920310.1"/>
    <property type="molecule type" value="Genomic_DNA"/>
</dbReference>
<feature type="region of interest" description="Disordered" evidence="1">
    <location>
        <begin position="1"/>
        <end position="20"/>
    </location>
</feature>
<keyword evidence="4" id="KW-1185">Reference proteome</keyword>
<feature type="region of interest" description="Disordered" evidence="1">
    <location>
        <begin position="182"/>
        <end position="211"/>
    </location>
</feature>
<proteinExistence type="predicted"/>
<evidence type="ECO:0000313" key="3">
    <source>
        <dbReference type="EMBL" id="CAF9920310.1"/>
    </source>
</evidence>
<feature type="compositionally biased region" description="Acidic residues" evidence="1">
    <location>
        <begin position="191"/>
        <end position="204"/>
    </location>
</feature>
<reference evidence="3" key="1">
    <citation type="submission" date="2021-03" db="EMBL/GenBank/DDBJ databases">
        <authorList>
            <person name="Tagirdzhanova G."/>
        </authorList>
    </citation>
    <scope>NUCLEOTIDE SEQUENCE</scope>
</reference>
<feature type="domain" description="FHA" evidence="2">
    <location>
        <begin position="50"/>
        <end position="111"/>
    </location>
</feature>
<dbReference type="Gene3D" id="2.60.200.20">
    <property type="match status" value="1"/>
</dbReference>
<dbReference type="SMART" id="SM00240">
    <property type="entry name" value="FHA"/>
    <property type="match status" value="1"/>
</dbReference>
<dbReference type="AlphaFoldDB" id="A0A8H3FB16"/>
<dbReference type="CDD" id="cd00060">
    <property type="entry name" value="FHA"/>
    <property type="match status" value="1"/>
</dbReference>